<comment type="caution">
    <text evidence="2">The sequence shown here is derived from an EMBL/GenBank/DDBJ whole genome shotgun (WGS) entry which is preliminary data.</text>
</comment>
<sequence>MDGGKLARPGSVEPLAHRQRVNVLGALRHDGPLTWTTQQRPTTRDDVIAFFDQVAAQPHEVPRIVLIDNAGIYKGTPVDKKAKHGLYLYYLPPYSLSSIESRSCGSTPSNSGVASLQGTAPTCSMKFSL</sequence>
<feature type="domain" description="Tc1-like transposase DDE" evidence="1">
    <location>
        <begin position="12"/>
        <end position="95"/>
    </location>
</feature>
<dbReference type="InterPro" id="IPR038717">
    <property type="entry name" value="Tc1-like_DDE_dom"/>
</dbReference>
<evidence type="ECO:0000313" key="2">
    <source>
        <dbReference type="EMBL" id="MFC0250899.1"/>
    </source>
</evidence>
<evidence type="ECO:0000259" key="1">
    <source>
        <dbReference type="Pfam" id="PF13358"/>
    </source>
</evidence>
<dbReference type="Pfam" id="PF13358">
    <property type="entry name" value="DDE_3"/>
    <property type="match status" value="1"/>
</dbReference>
<dbReference type="RefSeq" id="WP_379677678.1">
    <property type="nucleotide sequence ID" value="NZ_JBHLWP010000004.1"/>
</dbReference>
<name>A0ABV6FBK3_9BURK</name>
<reference evidence="2 3" key="1">
    <citation type="submission" date="2024-09" db="EMBL/GenBank/DDBJ databases">
        <authorList>
            <person name="Sun Q."/>
            <person name="Mori K."/>
        </authorList>
    </citation>
    <scope>NUCLEOTIDE SEQUENCE [LARGE SCALE GENOMIC DNA]</scope>
    <source>
        <strain evidence="2 3">CCM 7792</strain>
    </source>
</reference>
<organism evidence="2 3">
    <name type="scientific">Massilia consociata</name>
    <dbReference type="NCBI Taxonomy" id="760117"/>
    <lineage>
        <taxon>Bacteria</taxon>
        <taxon>Pseudomonadati</taxon>
        <taxon>Pseudomonadota</taxon>
        <taxon>Betaproteobacteria</taxon>
        <taxon>Burkholderiales</taxon>
        <taxon>Oxalobacteraceae</taxon>
        <taxon>Telluria group</taxon>
        <taxon>Massilia</taxon>
    </lineage>
</organism>
<protein>
    <submittedName>
        <fullName evidence="2">Transposase</fullName>
    </submittedName>
</protein>
<accession>A0ABV6FBK3</accession>
<evidence type="ECO:0000313" key="3">
    <source>
        <dbReference type="Proteomes" id="UP001589773"/>
    </source>
</evidence>
<dbReference type="Proteomes" id="UP001589773">
    <property type="component" value="Unassembled WGS sequence"/>
</dbReference>
<dbReference type="EMBL" id="JBHLWP010000004">
    <property type="protein sequence ID" value="MFC0250899.1"/>
    <property type="molecule type" value="Genomic_DNA"/>
</dbReference>
<keyword evidence="3" id="KW-1185">Reference proteome</keyword>
<gene>
    <name evidence="2" type="ORF">ACFFJK_03270</name>
</gene>
<proteinExistence type="predicted"/>